<dbReference type="Pfam" id="PF07690">
    <property type="entry name" value="MFS_1"/>
    <property type="match status" value="1"/>
</dbReference>
<feature type="transmembrane region" description="Helical" evidence="4">
    <location>
        <begin position="149"/>
        <end position="168"/>
    </location>
</feature>
<feature type="transmembrane region" description="Helical" evidence="4">
    <location>
        <begin position="20"/>
        <end position="46"/>
    </location>
</feature>
<dbReference type="InterPro" id="IPR036259">
    <property type="entry name" value="MFS_trans_sf"/>
</dbReference>
<comment type="caution">
    <text evidence="6">The sequence shown here is derived from an EMBL/GenBank/DDBJ whole genome shotgun (WGS) entry which is preliminary data.</text>
</comment>
<evidence type="ECO:0000256" key="2">
    <source>
        <dbReference type="ARBA" id="ARBA00022989"/>
    </source>
</evidence>
<feature type="transmembrane region" description="Helical" evidence="4">
    <location>
        <begin position="265"/>
        <end position="283"/>
    </location>
</feature>
<evidence type="ECO:0000313" key="6">
    <source>
        <dbReference type="EMBL" id="PIR86621.1"/>
    </source>
</evidence>
<feature type="transmembrane region" description="Helical" evidence="4">
    <location>
        <begin position="224"/>
        <end position="244"/>
    </location>
</feature>
<gene>
    <name evidence="6" type="ORF">COU11_04780</name>
</gene>
<sequence>MFNVFSSFVLYYGIDKIFMAARGLSVTDIVLVEIIFAVFVIFLEVPSGALSDRWSRKYVLALNVVFFMLNTFLWAIAHNVSVFILGALAASIHMALRSGTDTSFLYDTLKQLNKENDYEKTYGNIIFYENLLAILAGIVGAMIADHFGLVVPFWMTLGFSLIAVLLALSFTEPKIHRTTGEMKYWEHIGETGKYLWRHPFVLHLIILSVVLGATLGLIDEYGQLYFVKIGIPIFVLGYLAAVGNGIEALAGKFSYHLRRFSRKKVFALSIFVSSVGFLVVGATKSWIGIPFAFLPWIAYYFISPLLLSDLHKELPSGQRATGESFMSLAREAFLIPVALGFSFLADHISIFVAYTAIGIVVALYFVIFLFASYRKISNNGVVNS</sequence>
<feature type="transmembrane region" description="Helical" evidence="4">
    <location>
        <begin position="289"/>
        <end position="307"/>
    </location>
</feature>
<dbReference type="InterPro" id="IPR053160">
    <property type="entry name" value="MFS_DHA3_Transporter"/>
</dbReference>
<name>A0A2H0UJQ2_9BACT</name>
<dbReference type="SUPFAM" id="SSF103473">
    <property type="entry name" value="MFS general substrate transporter"/>
    <property type="match status" value="1"/>
</dbReference>
<keyword evidence="3 4" id="KW-0472">Membrane</keyword>
<dbReference type="Proteomes" id="UP000229526">
    <property type="component" value="Unassembled WGS sequence"/>
</dbReference>
<proteinExistence type="predicted"/>
<dbReference type="PANTHER" id="PTHR23530:SF1">
    <property type="entry name" value="PERMEASE, MAJOR FACILITATOR SUPERFAMILY-RELATED"/>
    <property type="match status" value="1"/>
</dbReference>
<feature type="transmembrane region" description="Helical" evidence="4">
    <location>
        <begin position="82"/>
        <end position="100"/>
    </location>
</feature>
<feature type="transmembrane region" description="Helical" evidence="4">
    <location>
        <begin position="58"/>
        <end position="76"/>
    </location>
</feature>
<feature type="transmembrane region" description="Helical" evidence="4">
    <location>
        <begin position="351"/>
        <end position="371"/>
    </location>
</feature>
<evidence type="ECO:0000256" key="3">
    <source>
        <dbReference type="ARBA" id="ARBA00023136"/>
    </source>
</evidence>
<evidence type="ECO:0000259" key="5">
    <source>
        <dbReference type="PROSITE" id="PS50850"/>
    </source>
</evidence>
<dbReference type="GO" id="GO:0022857">
    <property type="term" value="F:transmembrane transporter activity"/>
    <property type="evidence" value="ECO:0007669"/>
    <property type="project" value="InterPro"/>
</dbReference>
<feature type="domain" description="Major facilitator superfamily (MFS) profile" evidence="5">
    <location>
        <begin position="1"/>
        <end position="373"/>
    </location>
</feature>
<evidence type="ECO:0000256" key="4">
    <source>
        <dbReference type="SAM" id="Phobius"/>
    </source>
</evidence>
<dbReference type="InterPro" id="IPR020846">
    <property type="entry name" value="MFS_dom"/>
</dbReference>
<dbReference type="PROSITE" id="PS50850">
    <property type="entry name" value="MFS"/>
    <property type="match status" value="1"/>
</dbReference>
<feature type="transmembrane region" description="Helical" evidence="4">
    <location>
        <begin position="328"/>
        <end position="345"/>
    </location>
</feature>
<protein>
    <recommendedName>
        <fullName evidence="5">Major facilitator superfamily (MFS) profile domain-containing protein</fullName>
    </recommendedName>
</protein>
<dbReference type="PANTHER" id="PTHR23530">
    <property type="entry name" value="TRANSPORT PROTEIN-RELATED"/>
    <property type="match status" value="1"/>
</dbReference>
<organism evidence="6 7">
    <name type="scientific">Candidatus Harrisonbacteria bacterium CG10_big_fil_rev_8_21_14_0_10_49_15</name>
    <dbReference type="NCBI Taxonomy" id="1974587"/>
    <lineage>
        <taxon>Bacteria</taxon>
        <taxon>Candidatus Harrisoniibacteriota</taxon>
    </lineage>
</organism>
<accession>A0A2H0UJQ2</accession>
<dbReference type="Gene3D" id="1.20.1250.20">
    <property type="entry name" value="MFS general substrate transporter like domains"/>
    <property type="match status" value="1"/>
</dbReference>
<dbReference type="EMBL" id="PFBD01000031">
    <property type="protein sequence ID" value="PIR86621.1"/>
    <property type="molecule type" value="Genomic_DNA"/>
</dbReference>
<dbReference type="InterPro" id="IPR011701">
    <property type="entry name" value="MFS"/>
</dbReference>
<evidence type="ECO:0000256" key="1">
    <source>
        <dbReference type="ARBA" id="ARBA00022692"/>
    </source>
</evidence>
<keyword evidence="1 4" id="KW-0812">Transmembrane</keyword>
<reference evidence="7" key="1">
    <citation type="submission" date="2017-09" db="EMBL/GenBank/DDBJ databases">
        <title>Depth-based differentiation of microbial function through sediment-hosted aquifers and enrichment of novel symbionts in the deep terrestrial subsurface.</title>
        <authorList>
            <person name="Probst A.J."/>
            <person name="Ladd B."/>
            <person name="Jarett J.K."/>
            <person name="Geller-Mcgrath D.E."/>
            <person name="Sieber C.M.K."/>
            <person name="Emerson J.B."/>
            <person name="Anantharaman K."/>
            <person name="Thomas B.C."/>
            <person name="Malmstrom R."/>
            <person name="Stieglmeier M."/>
            <person name="Klingl A."/>
            <person name="Woyke T."/>
            <person name="Ryan C.M."/>
            <person name="Banfield J.F."/>
        </authorList>
    </citation>
    <scope>NUCLEOTIDE SEQUENCE [LARGE SCALE GENOMIC DNA]</scope>
</reference>
<feature type="transmembrane region" description="Helical" evidence="4">
    <location>
        <begin position="121"/>
        <end position="143"/>
    </location>
</feature>
<dbReference type="AlphaFoldDB" id="A0A2H0UJQ2"/>
<feature type="transmembrane region" description="Helical" evidence="4">
    <location>
        <begin position="200"/>
        <end position="218"/>
    </location>
</feature>
<keyword evidence="2 4" id="KW-1133">Transmembrane helix</keyword>
<evidence type="ECO:0000313" key="7">
    <source>
        <dbReference type="Proteomes" id="UP000229526"/>
    </source>
</evidence>